<comment type="caution">
    <text evidence="4">The sequence shown here is derived from an EMBL/GenBank/DDBJ whole genome shotgun (WGS) entry which is preliminary data.</text>
</comment>
<reference evidence="4 5" key="1">
    <citation type="submission" date="2015-01" db="EMBL/GenBank/DDBJ databases">
        <title>Evolution of Trichinella species and genotypes.</title>
        <authorList>
            <person name="Korhonen P.K."/>
            <person name="Edoardo P."/>
            <person name="Giuseppe L.R."/>
            <person name="Gasser R.B."/>
        </authorList>
    </citation>
    <scope>NUCLEOTIDE SEQUENCE [LARGE SCALE GENOMIC DNA]</scope>
    <source>
        <strain evidence="4">ISS37</strain>
    </source>
</reference>
<dbReference type="EMBL" id="JYDL01000001">
    <property type="protein sequence ID" value="KRX28070.1"/>
    <property type="molecule type" value="Genomic_DNA"/>
</dbReference>
<dbReference type="Proteomes" id="UP000054630">
    <property type="component" value="Unassembled WGS sequence"/>
</dbReference>
<dbReference type="GO" id="GO:0000398">
    <property type="term" value="P:mRNA splicing, via spliceosome"/>
    <property type="evidence" value="ECO:0007669"/>
    <property type="project" value="InterPro"/>
</dbReference>
<evidence type="ECO:0000313" key="5">
    <source>
        <dbReference type="Proteomes" id="UP000054630"/>
    </source>
</evidence>
<sequence>LLVAFEMSVLLTDILPKPSRVVEDRAATDPWFKPHEKALGVASKKPPPYGARQHWRPTSDSDYGDGGAFPEIHIAQFPNGLGRSNKKQGNSNQLALQLDSSGKVRYDAIVRHGHSNDKIIYHKLSDLKGQLIDESDDSFHRPKEEDLKEVTEKTRAALEKITQTKIAAALPVRHAEKVAPSQYIRYTPSQQNAQLNSGAQQRIIRMVEVQQDPMEPPRFKINQKIPRPPPSPPAPVMHSPTRNVFRLLFFCHYSLVFTVSVKEQQEWKIPPCISNWKNAKGFTVPLDKRLAADGRGLQQVHINENFAKLAEALYIADRKAREAVEMRAQLERKLAQKEKEDKEERMRQMAQKAREERAGMRKEKKRSEIDEDVKERDALRHDKQMERRRERNIARAAPDKQAKLRRDIDRDISEKIALGLPDARIRTNETQFDHRLFNQSKGLDAGGGLDDETYSAYDKPWRAAETTAQSIYRPSKNLDSEIYGTDLDRIISTNRFVPDKGFSGADDASKRSGPVQFERSEEDDPFGLGQLLRSVKEQKKRPADGSDSGKVREQATNKKVQKKEKQDHQKRLGRCCWLEAVLLVHGHRLEKVHESHLGGGDGSVLIVDLFLMENKSPFKKIKSSLSRNGDVPDMESRRDRSDALTHQAEDDRKQPALVSLNQCKEGTAPRVEEADLGLAKGFGMNYHHASESIDSTAKWSDHVGGVVNLVAKAKEVSGEFVRLVVNFIISMSLLFICASGKFERRENI</sequence>
<dbReference type="InterPro" id="IPR004015">
    <property type="entry name" value="SKI-int_prot_SKIP_SNW-dom"/>
</dbReference>
<name>A0A0V0SN96_9BILA</name>
<accession>A0A0V0SN96</accession>
<feature type="domain" description="SKI-interacting protein SKIP SNW" evidence="3">
    <location>
        <begin position="182"/>
        <end position="357"/>
    </location>
</feature>
<evidence type="ECO:0000313" key="4">
    <source>
        <dbReference type="EMBL" id="KRX28070.1"/>
    </source>
</evidence>
<dbReference type="AlphaFoldDB" id="A0A0V0SN96"/>
<feature type="non-terminal residue" evidence="4">
    <location>
        <position position="1"/>
    </location>
</feature>
<dbReference type="STRING" id="6336.A0A0V0SN96"/>
<evidence type="ECO:0000259" key="3">
    <source>
        <dbReference type="Pfam" id="PF02731"/>
    </source>
</evidence>
<protein>
    <submittedName>
        <fullName evidence="4">SNW domain-containing protein 1</fullName>
    </submittedName>
</protein>
<keyword evidence="5" id="KW-1185">Reference proteome</keyword>
<comment type="similarity">
    <text evidence="1">Belongs to the SNW family.</text>
</comment>
<proteinExistence type="inferred from homology"/>
<dbReference type="OrthoDB" id="666364at2759"/>
<organism evidence="4 5">
    <name type="scientific">Trichinella nelsoni</name>
    <dbReference type="NCBI Taxonomy" id="6336"/>
    <lineage>
        <taxon>Eukaryota</taxon>
        <taxon>Metazoa</taxon>
        <taxon>Ecdysozoa</taxon>
        <taxon>Nematoda</taxon>
        <taxon>Enoplea</taxon>
        <taxon>Dorylaimia</taxon>
        <taxon>Trichinellida</taxon>
        <taxon>Trichinellidae</taxon>
        <taxon>Trichinella</taxon>
    </lineage>
</organism>
<feature type="region of interest" description="Disordered" evidence="2">
    <location>
        <begin position="37"/>
        <end position="62"/>
    </location>
</feature>
<feature type="region of interest" description="Disordered" evidence="2">
    <location>
        <begin position="622"/>
        <end position="652"/>
    </location>
</feature>
<evidence type="ECO:0000256" key="2">
    <source>
        <dbReference type="SAM" id="MobiDB-lite"/>
    </source>
</evidence>
<feature type="region of interest" description="Disordered" evidence="2">
    <location>
        <begin position="501"/>
        <end position="566"/>
    </location>
</feature>
<feature type="region of interest" description="Disordered" evidence="2">
    <location>
        <begin position="335"/>
        <end position="404"/>
    </location>
</feature>
<dbReference type="Pfam" id="PF02731">
    <property type="entry name" value="SKIP_SNW"/>
    <property type="match status" value="1"/>
</dbReference>
<feature type="compositionally biased region" description="Basic and acidic residues" evidence="2">
    <location>
        <begin position="634"/>
        <end position="652"/>
    </location>
</feature>
<dbReference type="PANTHER" id="PTHR12096">
    <property type="entry name" value="NUCLEAR PROTEIN SKIP-RELATED"/>
    <property type="match status" value="1"/>
</dbReference>
<gene>
    <name evidence="4" type="primary">SNW1</name>
    <name evidence="4" type="ORF">T07_123</name>
</gene>
<dbReference type="GO" id="GO:0005681">
    <property type="term" value="C:spliceosomal complex"/>
    <property type="evidence" value="ECO:0007669"/>
    <property type="project" value="InterPro"/>
</dbReference>
<feature type="compositionally biased region" description="Basic and acidic residues" evidence="2">
    <location>
        <begin position="534"/>
        <end position="556"/>
    </location>
</feature>
<dbReference type="InterPro" id="IPR017862">
    <property type="entry name" value="SKI-int_prot_SKIP"/>
</dbReference>
<evidence type="ECO:0000256" key="1">
    <source>
        <dbReference type="ARBA" id="ARBA00010197"/>
    </source>
</evidence>